<dbReference type="Pfam" id="PF13905">
    <property type="entry name" value="Thioredoxin_8"/>
    <property type="match status" value="3"/>
</dbReference>
<evidence type="ECO:0000256" key="5">
    <source>
        <dbReference type="ARBA" id="ARBA00025782"/>
    </source>
</evidence>
<name>A0AA38KV03_TAXCH</name>
<organism evidence="9 10">
    <name type="scientific">Taxus chinensis</name>
    <name type="common">Chinese yew</name>
    <name type="synonym">Taxus wallichiana var. chinensis</name>
    <dbReference type="NCBI Taxonomy" id="29808"/>
    <lineage>
        <taxon>Eukaryota</taxon>
        <taxon>Viridiplantae</taxon>
        <taxon>Streptophyta</taxon>
        <taxon>Embryophyta</taxon>
        <taxon>Tracheophyta</taxon>
        <taxon>Spermatophyta</taxon>
        <taxon>Pinopsida</taxon>
        <taxon>Pinidae</taxon>
        <taxon>Conifers II</taxon>
        <taxon>Cupressales</taxon>
        <taxon>Taxaceae</taxon>
        <taxon>Taxus</taxon>
    </lineage>
</organism>
<dbReference type="InterPro" id="IPR012336">
    <property type="entry name" value="Thioredoxin-like_fold"/>
</dbReference>
<dbReference type="OMA" id="IRNNGHM"/>
<feature type="non-terminal residue" evidence="9">
    <location>
        <position position="491"/>
    </location>
</feature>
<comment type="similarity">
    <text evidence="5">Belongs to the nucleoredoxin family.</text>
</comment>
<dbReference type="AlphaFoldDB" id="A0AA38KV03"/>
<comment type="catalytic activity">
    <reaction evidence="6">
        <text>[protein]-dithiol + NAD(+) = [protein]-disulfide + NADH + H(+)</text>
        <dbReference type="Rhea" id="RHEA:18749"/>
        <dbReference type="Rhea" id="RHEA-COMP:10593"/>
        <dbReference type="Rhea" id="RHEA-COMP:10594"/>
        <dbReference type="ChEBI" id="CHEBI:15378"/>
        <dbReference type="ChEBI" id="CHEBI:29950"/>
        <dbReference type="ChEBI" id="CHEBI:50058"/>
        <dbReference type="ChEBI" id="CHEBI:57540"/>
        <dbReference type="ChEBI" id="CHEBI:57945"/>
        <dbReference type="EC" id="1.8.1.8"/>
    </reaction>
</comment>
<comment type="catalytic activity">
    <reaction evidence="7">
        <text>[protein]-dithiol + NADP(+) = [protein]-disulfide + NADPH + H(+)</text>
        <dbReference type="Rhea" id="RHEA:18753"/>
        <dbReference type="Rhea" id="RHEA-COMP:10593"/>
        <dbReference type="Rhea" id="RHEA-COMP:10594"/>
        <dbReference type="ChEBI" id="CHEBI:15378"/>
        <dbReference type="ChEBI" id="CHEBI:29950"/>
        <dbReference type="ChEBI" id="CHEBI:50058"/>
        <dbReference type="ChEBI" id="CHEBI:57783"/>
        <dbReference type="ChEBI" id="CHEBI:58349"/>
        <dbReference type="EC" id="1.8.1.8"/>
    </reaction>
</comment>
<evidence type="ECO:0000256" key="2">
    <source>
        <dbReference type="ARBA" id="ARBA00022737"/>
    </source>
</evidence>
<evidence type="ECO:0000256" key="1">
    <source>
        <dbReference type="ARBA" id="ARBA00012612"/>
    </source>
</evidence>
<keyword evidence="10" id="KW-1185">Reference proteome</keyword>
<dbReference type="InterPro" id="IPR004146">
    <property type="entry name" value="DC1"/>
</dbReference>
<accession>A0AA38KV03</accession>
<evidence type="ECO:0000259" key="8">
    <source>
        <dbReference type="PROSITE" id="PS51352"/>
    </source>
</evidence>
<dbReference type="EC" id="1.8.1.8" evidence="1"/>
<evidence type="ECO:0000256" key="4">
    <source>
        <dbReference type="ARBA" id="ARBA00023027"/>
    </source>
</evidence>
<dbReference type="Proteomes" id="UP000824469">
    <property type="component" value="Unassembled WGS sequence"/>
</dbReference>
<proteinExistence type="inferred from homology"/>
<dbReference type="SUPFAM" id="SSF57889">
    <property type="entry name" value="Cysteine-rich domain"/>
    <property type="match status" value="1"/>
</dbReference>
<feature type="domain" description="Thioredoxin" evidence="8">
    <location>
        <begin position="70"/>
        <end position="239"/>
    </location>
</feature>
<dbReference type="InterPro" id="IPR036249">
    <property type="entry name" value="Thioredoxin-like_sf"/>
</dbReference>
<evidence type="ECO:0000256" key="3">
    <source>
        <dbReference type="ARBA" id="ARBA00023002"/>
    </source>
</evidence>
<comment type="caution">
    <text evidence="9">The sequence shown here is derived from an EMBL/GenBank/DDBJ whole genome shotgun (WGS) entry which is preliminary data.</text>
</comment>
<dbReference type="GO" id="GO:0004791">
    <property type="term" value="F:thioredoxin-disulfide reductase (NADPH) activity"/>
    <property type="evidence" value="ECO:0007669"/>
    <property type="project" value="InterPro"/>
</dbReference>
<dbReference type="EMBL" id="JAHRHJ020000008">
    <property type="protein sequence ID" value="KAH9305975.1"/>
    <property type="molecule type" value="Genomic_DNA"/>
</dbReference>
<evidence type="ECO:0000256" key="6">
    <source>
        <dbReference type="ARBA" id="ARBA00047388"/>
    </source>
</evidence>
<reference evidence="9 10" key="1">
    <citation type="journal article" date="2021" name="Nat. Plants">
        <title>The Taxus genome provides insights into paclitaxel biosynthesis.</title>
        <authorList>
            <person name="Xiong X."/>
            <person name="Gou J."/>
            <person name="Liao Q."/>
            <person name="Li Y."/>
            <person name="Zhou Q."/>
            <person name="Bi G."/>
            <person name="Li C."/>
            <person name="Du R."/>
            <person name="Wang X."/>
            <person name="Sun T."/>
            <person name="Guo L."/>
            <person name="Liang H."/>
            <person name="Lu P."/>
            <person name="Wu Y."/>
            <person name="Zhang Z."/>
            <person name="Ro D.K."/>
            <person name="Shang Y."/>
            <person name="Huang S."/>
            <person name="Yan J."/>
        </authorList>
    </citation>
    <scope>NUCLEOTIDE SEQUENCE [LARGE SCALE GENOMIC DNA]</scope>
    <source>
        <strain evidence="9">Ta-2019</strain>
    </source>
</reference>
<dbReference type="Gene3D" id="3.40.30.10">
    <property type="entry name" value="Glutaredoxin"/>
    <property type="match status" value="3"/>
</dbReference>
<protein>
    <recommendedName>
        <fullName evidence="1">protein-disulfide reductase</fullName>
        <ecNumber evidence="1">1.8.1.8</ecNumber>
    </recommendedName>
</protein>
<keyword evidence="3" id="KW-0560">Oxidoreductase</keyword>
<dbReference type="PROSITE" id="PS51352">
    <property type="entry name" value="THIOREDOXIN_2"/>
    <property type="match status" value="2"/>
</dbReference>
<dbReference type="CDD" id="cd03009">
    <property type="entry name" value="TryX_like_TryX_NRX"/>
    <property type="match status" value="1"/>
</dbReference>
<dbReference type="PANTHER" id="PTHR13871:SF96">
    <property type="entry name" value="THIOREDOXIN DOMAIN-CONTAINING PROTEIN"/>
    <property type="match status" value="1"/>
</dbReference>
<gene>
    <name evidence="9" type="ORF">KI387_010379</name>
</gene>
<evidence type="ECO:0000313" key="10">
    <source>
        <dbReference type="Proteomes" id="UP000824469"/>
    </source>
</evidence>
<feature type="domain" description="Thioredoxin" evidence="8">
    <location>
        <begin position="240"/>
        <end position="402"/>
    </location>
</feature>
<evidence type="ECO:0000313" key="9">
    <source>
        <dbReference type="EMBL" id="KAH9305975.1"/>
    </source>
</evidence>
<dbReference type="SUPFAM" id="SSF52833">
    <property type="entry name" value="Thioredoxin-like"/>
    <property type="match status" value="3"/>
</dbReference>
<keyword evidence="2" id="KW-0677">Repeat</keyword>
<keyword evidence="4" id="KW-0520">NAD</keyword>
<dbReference type="PANTHER" id="PTHR13871">
    <property type="entry name" value="THIOREDOXIN"/>
    <property type="match status" value="1"/>
</dbReference>
<dbReference type="InterPro" id="IPR045870">
    <property type="entry name" value="TryX_NRX_thioredoxin_dom"/>
</dbReference>
<dbReference type="Pfam" id="PF03107">
    <property type="entry name" value="C1_2"/>
    <property type="match status" value="1"/>
</dbReference>
<dbReference type="InterPro" id="IPR013766">
    <property type="entry name" value="Thioredoxin_domain"/>
</dbReference>
<dbReference type="InterPro" id="IPR046349">
    <property type="entry name" value="C1-like_sf"/>
</dbReference>
<evidence type="ECO:0000256" key="7">
    <source>
        <dbReference type="ARBA" id="ARBA00047804"/>
    </source>
</evidence>
<dbReference type="InterPro" id="IPR052259">
    <property type="entry name" value="Nucleoredoxin-like"/>
</dbReference>
<sequence length="491" mass="55128">MELKAAIVANESQKGFRSLLCSQDRDFLLTNNGNKVKVDELEGKNVGLYFSAHWCAPCRVFTPLLSDIYTKILDKERDFEIIFISADVDEQSFEKYHHLMPWLALPFSDVPVSTLVGKTVGLYFSAHWSAPCLNFTPQLVDIYNDLKSRGEDFEIVFLSANSEENAFQEYYGSMPWLALPFGDKTGKKLSQYFQVQGIPALIVIGPNGKTVQTKTVSLVQRYGIRAYPFTTERLKEIEGRKQGQTLESLLVSDTRDFVIKHGGEKVPVSDLVGKTVALYFSAHWCPPCQAFTPKLIQVYNELKESGEAFDIVFISNDEDQGAFEDYFSTMPWLALPFGDKTEKDLSHHFLKEGIPTLIVIGPDGKTVTDDAISAVSIFGAEAYPFTALQIGKLQKKIEDLAEKSPKEINCSQHEHPLVLTRKNEFNCDGCDEEGGQWSYYCEKCDFDIHLICALKDQQWLGSNDNQQNEDGAANDICNPAGVICDGDVCYR</sequence>